<evidence type="ECO:0008006" key="3">
    <source>
        <dbReference type="Google" id="ProtNLM"/>
    </source>
</evidence>
<sequence>MKLRSSFLIIIVLVVLSFNSLILGENESEYTLLYTENIDDGGIIETFPVIDMNQNIHVFVHLRTSVEDKLIVLYNDGSKLIQSNLLEDVSVITFYDSFIYDDQLFVIFSAVNPLGTISFYEYSWSPSSNKTIPIVSIASSVLPYINYFKVTIDNGTTHLFFNKFYGDKNEFMNITHYYGRSGSFKKEYFSITNPYYRVGLDFVVNNGTIYYFYQKWEDEYNKGEFTGDFGFGILDNQTFYPQVTKIFSKKIVGKVGKFDAEKGINDKIFTFAFFEQKKMYYGWFNGTHVLNMTQNLLTQDNYYDFSLNTENDTEQMFLITRPEGFDYVSVFRGTYNNLTLLWEFQPITTLEKISPYGYSFTLFDSSYLLLYNSTVSTKEIPHPIGLQYKNETAVSLILVTNLPISPIEPIIDNGLQLYNPITYFIKNNIPIVIALSVLLLIVIALLTVLWIRKAKTIKAFLYDTSEVGEHKKFILFFLNLNRYISNFFSTVKTIGFSNKKRTLITLAGFIITGYLLASAIIISQSEQSSLVKSYYNANNIISDGKASVSLITNIVRINEGSATIAKNYDALAKSQISSILSDLTLSKYITSIESVYYSFVRAQHPTVDFNKEVKISAFPDDSEPYLSSVITEGRAPQADNEILIQGSLFRDFDLTLNDNITIVLSQKAVLSNEIQDYQVNLTIVGIFEQVTTSELYKTSLFLGESNDIFGLLETSQIVLYNTNFFELLSNSNKINMQLRGIYQFNLDFSNFRIEERTLISKEYERLVGLTYSFSHDSASAVAFTQEIIEFFENFNSYYLNNMTRLFIFAFPAILLSIFMIFESSELFSSSYQQEVSVLKNRGIRRRRMVSIYIWIRLFEVILATIISYGIAILTSIPLIRVNGFLTFNNRDTELRIGNLPVEMLLTALILFTISIPRILLIVRRERRIEKTPSKLSKLFKRISWREVSFLLIGMLIFGVFYYLTFVAYIEASTKNFPLFLNLTIIGALFTLIGALPLLMKLLSIVWKGIGTVIWNSEKKNKFRFVFAEISKDIRYFENITLIFLLLIGIIIPSIIVPFSKERTLTNQAYFMNGSELMVPNWHKYSNGITLENISAIEGVESASYVRLYTMYSDYNLGYHGTKIMVINTTSFMETVRQPPTTVTKFNWQQLGSLTKDTVIISRTLSEKYKKEVGDEIFLIHPDATFDPRYDKFVHKYNHTMTVISTFDLFPIFFLEKDKQEEELMMIVTAECFDTILKNVVTRRLLTSSALLIKPTSKDDIDQVAQQVFDISGGAYVQSFSSLKDNLKTPLYNIFVIEMILSLFIAVVVLIFSSFTTATKILEKRVIKHDIMKKMGINVTTIINLSAIESFIAAIIPSMLLGSLFGFLVINPMLGLLSYGAEPYPLTMQYPLIPLLLSFLALPVILYISLTFNLRREFANYSPTQLE</sequence>
<protein>
    <recommendedName>
        <fullName evidence="3">ABC3 transporter permease protein domain-containing protein</fullName>
    </recommendedName>
</protein>
<reference evidence="2" key="1">
    <citation type="journal article" date="2022" name="Nat. Microbiol.">
        <title>Unique mobile elements and scalable gene flow at the prokaryote-eukaryote boundary revealed by circularized Asgard archaea genomes.</title>
        <authorList>
            <person name="Wu F."/>
            <person name="Speth D.R."/>
            <person name="Philosof A."/>
            <person name="Cremiere A."/>
            <person name="Narayanan A."/>
            <person name="Barco R.A."/>
            <person name="Connon S.A."/>
            <person name="Amend J.P."/>
            <person name="Antoshechkin I.A."/>
            <person name="Orphan V.J."/>
        </authorList>
    </citation>
    <scope>NUCLEOTIDE SEQUENCE</scope>
    <source>
        <strain evidence="2">PM71</strain>
    </source>
</reference>
<evidence type="ECO:0000256" key="1">
    <source>
        <dbReference type="SAM" id="Phobius"/>
    </source>
</evidence>
<dbReference type="Proteomes" id="UP001201020">
    <property type="component" value="Chromosome"/>
</dbReference>
<feature type="transmembrane region" description="Helical" evidence="1">
    <location>
        <begin position="502"/>
        <end position="522"/>
    </location>
</feature>
<dbReference type="EMBL" id="CP084166">
    <property type="protein sequence ID" value="UJG40935.1"/>
    <property type="molecule type" value="Genomic_DNA"/>
</dbReference>
<feature type="transmembrane region" description="Helical" evidence="1">
    <location>
        <begin position="1039"/>
        <end position="1058"/>
    </location>
</feature>
<feature type="transmembrane region" description="Helical" evidence="1">
    <location>
        <begin position="429"/>
        <end position="451"/>
    </location>
</feature>
<proteinExistence type="predicted"/>
<keyword evidence="1" id="KW-0812">Transmembrane</keyword>
<name>A0A9Y1BL68_9ARCH</name>
<organism evidence="2">
    <name type="scientific">Candidatus Heimdallarchaeum aukensis</name>
    <dbReference type="NCBI Taxonomy" id="2876573"/>
    <lineage>
        <taxon>Archaea</taxon>
        <taxon>Promethearchaeati</taxon>
        <taxon>Candidatus Heimdallarchaeota</taxon>
        <taxon>Candidatus Heimdallarchaeia (ex Rinke et al. 2021) (nom. nud.)</taxon>
        <taxon>Candidatus Heimdallarchaeales</taxon>
        <taxon>Candidatus Heimdallarchaeaceae</taxon>
        <taxon>Candidatus Heimdallarchaeum</taxon>
    </lineage>
</organism>
<keyword evidence="1" id="KW-0472">Membrane</keyword>
<accession>A0A9Y1BL68</accession>
<feature type="transmembrane region" description="Helical" evidence="1">
    <location>
        <begin position="1290"/>
        <end position="1315"/>
    </location>
</feature>
<feature type="transmembrane region" description="Helical" evidence="1">
    <location>
        <begin position="943"/>
        <end position="964"/>
    </location>
</feature>
<feature type="transmembrane region" description="Helical" evidence="1">
    <location>
        <begin position="976"/>
        <end position="998"/>
    </location>
</feature>
<feature type="transmembrane region" description="Helical" evidence="1">
    <location>
        <begin position="1336"/>
        <end position="1369"/>
    </location>
</feature>
<feature type="transmembrane region" description="Helical" evidence="1">
    <location>
        <begin position="899"/>
        <end position="922"/>
    </location>
</feature>
<keyword evidence="1" id="KW-1133">Transmembrane helix</keyword>
<feature type="transmembrane region" description="Helical" evidence="1">
    <location>
        <begin position="802"/>
        <end position="821"/>
    </location>
</feature>
<evidence type="ECO:0000313" key="2">
    <source>
        <dbReference type="EMBL" id="UJG40935.1"/>
    </source>
</evidence>
<gene>
    <name evidence="2" type="ORF">K9W45_00405</name>
</gene>
<feature type="transmembrane region" description="Helical" evidence="1">
    <location>
        <begin position="1389"/>
        <end position="1409"/>
    </location>
</feature>
<feature type="transmembrane region" description="Helical" evidence="1">
    <location>
        <begin position="851"/>
        <end position="879"/>
    </location>
</feature>